<protein>
    <submittedName>
        <fullName evidence="1">Uncharacterized protein</fullName>
    </submittedName>
</protein>
<reference evidence="1 2" key="1">
    <citation type="journal article" date="2020" name="Cell">
        <title>Large-Scale Comparative Analyses of Tick Genomes Elucidate Their Genetic Diversity and Vector Capacities.</title>
        <authorList>
            <consortium name="Tick Genome and Microbiome Consortium (TIGMIC)"/>
            <person name="Jia N."/>
            <person name="Wang J."/>
            <person name="Shi W."/>
            <person name="Du L."/>
            <person name="Sun Y."/>
            <person name="Zhan W."/>
            <person name="Jiang J.F."/>
            <person name="Wang Q."/>
            <person name="Zhang B."/>
            <person name="Ji P."/>
            <person name="Bell-Sakyi L."/>
            <person name="Cui X.M."/>
            <person name="Yuan T.T."/>
            <person name="Jiang B.G."/>
            <person name="Yang W.F."/>
            <person name="Lam T.T."/>
            <person name="Chang Q.C."/>
            <person name="Ding S.J."/>
            <person name="Wang X.J."/>
            <person name="Zhu J.G."/>
            <person name="Ruan X.D."/>
            <person name="Zhao L."/>
            <person name="Wei J.T."/>
            <person name="Ye R.Z."/>
            <person name="Que T.C."/>
            <person name="Du C.H."/>
            <person name="Zhou Y.H."/>
            <person name="Cheng J.X."/>
            <person name="Dai P.F."/>
            <person name="Guo W.B."/>
            <person name="Han X.H."/>
            <person name="Huang E.J."/>
            <person name="Li L.F."/>
            <person name="Wei W."/>
            <person name="Gao Y.C."/>
            <person name="Liu J.Z."/>
            <person name="Shao H.Z."/>
            <person name="Wang X."/>
            <person name="Wang C.C."/>
            <person name="Yang T.C."/>
            <person name="Huo Q.B."/>
            <person name="Li W."/>
            <person name="Chen H.Y."/>
            <person name="Chen S.E."/>
            <person name="Zhou L.G."/>
            <person name="Ni X.B."/>
            <person name="Tian J.H."/>
            <person name="Sheng Y."/>
            <person name="Liu T."/>
            <person name="Pan Y.S."/>
            <person name="Xia L.Y."/>
            <person name="Li J."/>
            <person name="Zhao F."/>
            <person name="Cao W.C."/>
        </authorList>
    </citation>
    <scope>NUCLEOTIDE SEQUENCE [LARGE SCALE GENOMIC DNA]</scope>
    <source>
        <strain evidence="1">Iper-2018</strain>
    </source>
</reference>
<comment type="caution">
    <text evidence="1">The sequence shown here is derived from an EMBL/GenBank/DDBJ whole genome shotgun (WGS) entry which is preliminary data.</text>
</comment>
<evidence type="ECO:0000313" key="2">
    <source>
        <dbReference type="Proteomes" id="UP000805193"/>
    </source>
</evidence>
<dbReference type="Proteomes" id="UP000805193">
    <property type="component" value="Unassembled WGS sequence"/>
</dbReference>
<name>A0AC60QG95_IXOPE</name>
<keyword evidence="2" id="KW-1185">Reference proteome</keyword>
<sequence length="126" mass="14594">MTAPTRPQVSGRTCVRQPWLSIPPTRSARLTHCQVRSAERREHPSPPPWVPVRRPRPTAAGRSGNRWMRQRRRRRPASKASAFRGLASGRTVLIEQPLKCPAGRARMERRRHFIQGKRRQLLWPLA</sequence>
<accession>A0AC60QG95</accession>
<proteinExistence type="predicted"/>
<gene>
    <name evidence="1" type="ORF">HPB47_020089</name>
</gene>
<organism evidence="1 2">
    <name type="scientific">Ixodes persulcatus</name>
    <name type="common">Taiga tick</name>
    <dbReference type="NCBI Taxonomy" id="34615"/>
    <lineage>
        <taxon>Eukaryota</taxon>
        <taxon>Metazoa</taxon>
        <taxon>Ecdysozoa</taxon>
        <taxon>Arthropoda</taxon>
        <taxon>Chelicerata</taxon>
        <taxon>Arachnida</taxon>
        <taxon>Acari</taxon>
        <taxon>Parasitiformes</taxon>
        <taxon>Ixodida</taxon>
        <taxon>Ixodoidea</taxon>
        <taxon>Ixodidae</taxon>
        <taxon>Ixodinae</taxon>
        <taxon>Ixodes</taxon>
    </lineage>
</organism>
<evidence type="ECO:0000313" key="1">
    <source>
        <dbReference type="EMBL" id="KAG0433238.1"/>
    </source>
</evidence>
<dbReference type="EMBL" id="JABSTQ010009073">
    <property type="protein sequence ID" value="KAG0433238.1"/>
    <property type="molecule type" value="Genomic_DNA"/>
</dbReference>